<reference evidence="5" key="3">
    <citation type="submission" date="2016-05" db="EMBL/GenBank/DDBJ databases">
        <authorList>
            <person name="Naeem Raeece"/>
        </authorList>
    </citation>
    <scope>NUCLEOTIDE SEQUENCE [LARGE SCALE GENOMIC DNA]</scope>
</reference>
<organism evidence="4 5">
    <name type="scientific">Plasmodium ovale wallikeri</name>
    <dbReference type="NCBI Taxonomy" id="864142"/>
    <lineage>
        <taxon>Eukaryota</taxon>
        <taxon>Sar</taxon>
        <taxon>Alveolata</taxon>
        <taxon>Apicomplexa</taxon>
        <taxon>Aconoidasida</taxon>
        <taxon>Haemosporida</taxon>
        <taxon>Plasmodiidae</taxon>
        <taxon>Plasmodium</taxon>
        <taxon>Plasmodium (Plasmodium)</taxon>
    </lineage>
</organism>
<feature type="compositionally biased region" description="Low complexity" evidence="2">
    <location>
        <begin position="963"/>
        <end position="974"/>
    </location>
</feature>
<evidence type="ECO:0000256" key="1">
    <source>
        <dbReference type="SAM" id="Coils"/>
    </source>
</evidence>
<name>A0A1A8ZVZ5_PLAOA</name>
<proteinExistence type="predicted"/>
<feature type="compositionally biased region" description="Basic residues" evidence="2">
    <location>
        <begin position="438"/>
        <end position="447"/>
    </location>
</feature>
<evidence type="ECO:0000313" key="6">
    <source>
        <dbReference type="Proteomes" id="UP000078555"/>
    </source>
</evidence>
<dbReference type="EMBL" id="FLRE01000191">
    <property type="protein sequence ID" value="SBT48289.1"/>
    <property type="molecule type" value="Genomic_DNA"/>
</dbReference>
<feature type="region of interest" description="Disordered" evidence="2">
    <location>
        <begin position="856"/>
        <end position="881"/>
    </location>
</feature>
<dbReference type="Proteomes" id="UP000078555">
    <property type="component" value="Unassembled WGS sequence"/>
</dbReference>
<gene>
    <name evidence="3" type="ORF">POVWA1_056340</name>
    <name evidence="4" type="ORF">POVWA2_055720</name>
</gene>
<feature type="compositionally biased region" description="Gly residues" evidence="2">
    <location>
        <begin position="499"/>
        <end position="518"/>
    </location>
</feature>
<dbReference type="EMBL" id="FLRD01000148">
    <property type="protein sequence ID" value="SBT47784.1"/>
    <property type="molecule type" value="Genomic_DNA"/>
</dbReference>
<evidence type="ECO:0000313" key="4">
    <source>
        <dbReference type="EMBL" id="SBT48289.1"/>
    </source>
</evidence>
<keyword evidence="1" id="KW-0175">Coiled coil</keyword>
<keyword evidence="6" id="KW-1185">Reference proteome</keyword>
<feature type="region of interest" description="Disordered" evidence="2">
    <location>
        <begin position="1101"/>
        <end position="1129"/>
    </location>
</feature>
<evidence type="ECO:0000256" key="2">
    <source>
        <dbReference type="SAM" id="MobiDB-lite"/>
    </source>
</evidence>
<feature type="compositionally biased region" description="Basic and acidic residues" evidence="2">
    <location>
        <begin position="871"/>
        <end position="881"/>
    </location>
</feature>
<feature type="region of interest" description="Disordered" evidence="2">
    <location>
        <begin position="387"/>
        <end position="574"/>
    </location>
</feature>
<evidence type="ECO:0000313" key="5">
    <source>
        <dbReference type="Proteomes" id="UP000078550"/>
    </source>
</evidence>
<accession>A0A1A8ZVZ5</accession>
<feature type="compositionally biased region" description="Basic and acidic residues" evidence="2">
    <location>
        <begin position="902"/>
        <end position="942"/>
    </location>
</feature>
<sequence length="1454" mass="168610">MEERNVLEYAEVIIDRQRDKINELEKKLVELRSSSEELQKNAMKNDEENKSLRLELNRKNDNDMILSMQINKENEFIQKISVLEKQLLKRDTLLEELNNLLKKRKYEYEILLQEKENLTNTVNMLRSDICKIRKNEKLKEQEYENNEKQNENFLNLYKNNNEELNITKRCLIQIESELHVYKKQNEKQKNEIQRLYKIINCMNKEKTLIPPVVLTLQNDNGNLNKYKKINAHTRTSSIQDPQPYASTTNCATSTPVALATDVSEARMNKLTTLKQICNKKDTSEKVVYDENLLKLNLMQSQEQKYLFKKILETLNKIQEKKISNRKVDFFFCSTVLHYFQGSKQGKVAYTNNAVIHNSSSSATESSGNSDMFSNPSSISALDIQQYAKKGRETKKNKKTKAKTKTKTKTKRKTKTRTKKEEKKKKKKGTPFSHSLEKRNKKRKKGRKNYCGYGKIGLTGPDEKGRESSGRISRSITSNSSTGNIRTDSGRTGSSKTGSSGTGSSGTGSSGTGSSGTGSGKTCSSRASSQSMSGNRMRDVYSSDSTMSRSSQSYGEDSGSDSGDAKKGNSTHLKNRYNEEKTNLLNYENYKEKFIGITSKEIFIYNKKDDEEPVYIIRNKYVKGIRMLHDNRIYFLEHISFNNKSEKHYFFIKDDDKSLRMFYALQYAGFIKQNIIQSVERTKDKKDVRDILNRNYGDSGSSDDNGYKMRNRNQLNMRNERNVGKQSMENSHYKKLNSTMSEIAVNIFTPNGVDLNGNIIPYVCNNVLLKCNPQNNDILLLNFEENNSIINCKDYHMKCKNNKFTLYFNDFKDQHIIIPKTKNSTNLLHNVFNQMDWKTQHQDNEPYKKSAPLYEDLKSSKDSSHTSSKFSRGSDVDEVRDKRVQRGIGKEIAKELKNVAEMETQKDLEREEEKVAKKERAQGEENVKVERNEQYHFEERNNESESNGRGGSKEKGEGYKNTRSEGGIESTIGSGTRKEKEKIEENLKNDALSGINASEKKEDTFFIKDNILYISKDGFPFKKDQVSFNDENAFKFVREFLKVLKDDESQELTFIKSEENKNDETYIFHYPKKEKYDDLVSKLDENNFNVIEKNVYDKLKKKEQKEDEEKKLENAPSEGKNESEVDKKEKEDKFMKNNQVVVIEKGILSIYKDYGNENSVPIMKFISDFCEVNANEKNGEISIKDTSNETNEKIVLDCLNKTEFHRWKSALCFGGFIKGENISSSYMNLKKHIFSINLFDNCNIKSLVRVDDSFIYVFPNEKINKPLFSFDKEKIELIMLPELRKIRIYLQRDTIYEQRYDITIPLARDFSSIKDQIEKNNFHTLSKKKTQKIRKPFVLCKTNIIAIHKDKYKLKPELIIEKKNCSVSFDKNKFTITFQIKNKSDTTQEEKKTITLSNAINFNKWMVTLKLAAFIPGYHVFEDNISFPTIVFGHTCPEATSMLTKTNPLLRFFKK</sequence>
<feature type="coiled-coil region" evidence="1">
    <location>
        <begin position="7"/>
        <end position="55"/>
    </location>
</feature>
<evidence type="ECO:0008006" key="7">
    <source>
        <dbReference type="Google" id="ProtNLM"/>
    </source>
</evidence>
<feature type="compositionally biased region" description="Basic and acidic residues" evidence="2">
    <location>
        <begin position="950"/>
        <end position="962"/>
    </location>
</feature>
<protein>
    <recommendedName>
        <fullName evidence="7">PH domain-containing protein</fullName>
    </recommendedName>
</protein>
<feature type="region of interest" description="Disordered" evidence="2">
    <location>
        <begin position="902"/>
        <end position="980"/>
    </location>
</feature>
<feature type="compositionally biased region" description="Basic residues" evidence="2">
    <location>
        <begin position="391"/>
        <end position="428"/>
    </location>
</feature>
<dbReference type="Proteomes" id="UP000078550">
    <property type="component" value="Unassembled WGS sequence"/>
</dbReference>
<reference evidence="4" key="2">
    <citation type="submission" date="2016-05" db="EMBL/GenBank/DDBJ databases">
        <authorList>
            <person name="Lavstsen T."/>
            <person name="Jespersen J.S."/>
        </authorList>
    </citation>
    <scope>NUCLEOTIDE SEQUENCE [LARGE SCALE GENOMIC DNA]</scope>
</reference>
<evidence type="ECO:0000313" key="3">
    <source>
        <dbReference type="EMBL" id="SBT47784.1"/>
    </source>
</evidence>
<feature type="compositionally biased region" description="Low complexity" evidence="2">
    <location>
        <begin position="541"/>
        <end position="561"/>
    </location>
</feature>
<feature type="coiled-coil region" evidence="1">
    <location>
        <begin position="83"/>
        <end position="205"/>
    </location>
</feature>
<reference evidence="6" key="1">
    <citation type="submission" date="2016-05" db="EMBL/GenBank/DDBJ databases">
        <authorList>
            <person name="Naeem R."/>
        </authorList>
    </citation>
    <scope>NUCLEOTIDE SEQUENCE [LARGE SCALE GENOMIC DNA]</scope>
</reference>
<feature type="compositionally biased region" description="Low complexity" evidence="2">
    <location>
        <begin position="469"/>
        <end position="498"/>
    </location>
</feature>